<dbReference type="SMART" id="SM00487">
    <property type="entry name" value="DEXDc"/>
    <property type="match status" value="1"/>
</dbReference>
<dbReference type="CDD" id="cd18793">
    <property type="entry name" value="SF2_C_SNF"/>
    <property type="match status" value="1"/>
</dbReference>
<gene>
    <name evidence="7" type="ORF">QBC47DRAFT_394071</name>
</gene>
<dbReference type="Gene3D" id="3.40.50.300">
    <property type="entry name" value="P-loop containing nucleotide triphosphate hydrolases"/>
    <property type="match status" value="1"/>
</dbReference>
<dbReference type="EMBL" id="MU839847">
    <property type="protein sequence ID" value="KAK1750444.1"/>
    <property type="molecule type" value="Genomic_DNA"/>
</dbReference>
<keyword evidence="8" id="KW-1185">Reference proteome</keyword>
<name>A0AAJ0B2F5_9PEZI</name>
<evidence type="ECO:0000313" key="8">
    <source>
        <dbReference type="Proteomes" id="UP001239445"/>
    </source>
</evidence>
<protein>
    <submittedName>
        <fullName evidence="7">SNF2 family N-terminal domain-containing protein</fullName>
    </submittedName>
</protein>
<dbReference type="InterPro" id="IPR050628">
    <property type="entry name" value="SNF2_RAD54_helicase_TF"/>
</dbReference>
<dbReference type="InterPro" id="IPR049730">
    <property type="entry name" value="SNF2/RAD54-like_C"/>
</dbReference>
<dbReference type="PANTHER" id="PTHR45626">
    <property type="entry name" value="TRANSCRIPTION TERMINATION FACTOR 2-RELATED"/>
    <property type="match status" value="1"/>
</dbReference>
<keyword evidence="2" id="KW-0378">Hydrolase</keyword>
<evidence type="ECO:0000256" key="3">
    <source>
        <dbReference type="ARBA" id="ARBA00022840"/>
    </source>
</evidence>
<dbReference type="Proteomes" id="UP001239445">
    <property type="component" value="Unassembled WGS sequence"/>
</dbReference>
<dbReference type="PANTHER" id="PTHR45626:SF22">
    <property type="entry name" value="DNA REPAIR PROTEIN RAD5"/>
    <property type="match status" value="1"/>
</dbReference>
<evidence type="ECO:0000256" key="4">
    <source>
        <dbReference type="SAM" id="MobiDB-lite"/>
    </source>
</evidence>
<dbReference type="InterPro" id="IPR001650">
    <property type="entry name" value="Helicase_C-like"/>
</dbReference>
<dbReference type="SMART" id="SM00490">
    <property type="entry name" value="HELICc"/>
    <property type="match status" value="1"/>
</dbReference>
<comment type="caution">
    <text evidence="7">The sequence shown here is derived from an EMBL/GenBank/DDBJ whole genome shotgun (WGS) entry which is preliminary data.</text>
</comment>
<reference evidence="7" key="1">
    <citation type="submission" date="2023-06" db="EMBL/GenBank/DDBJ databases">
        <title>Genome-scale phylogeny and comparative genomics of the fungal order Sordariales.</title>
        <authorList>
            <consortium name="Lawrence Berkeley National Laboratory"/>
            <person name="Hensen N."/>
            <person name="Bonometti L."/>
            <person name="Westerberg I."/>
            <person name="Brannstrom I.O."/>
            <person name="Guillou S."/>
            <person name="Cros-Aarteil S."/>
            <person name="Calhoun S."/>
            <person name="Haridas S."/>
            <person name="Kuo A."/>
            <person name="Mondo S."/>
            <person name="Pangilinan J."/>
            <person name="Riley R."/>
            <person name="Labutti K."/>
            <person name="Andreopoulos B."/>
            <person name="Lipzen A."/>
            <person name="Chen C."/>
            <person name="Yanf M."/>
            <person name="Daum C."/>
            <person name="Ng V."/>
            <person name="Clum A."/>
            <person name="Steindorff A."/>
            <person name="Ohm R."/>
            <person name="Martin F."/>
            <person name="Silar P."/>
            <person name="Natvig D."/>
            <person name="Lalanne C."/>
            <person name="Gautier V."/>
            <person name="Ament-Velasquez S.L."/>
            <person name="Kruys A."/>
            <person name="Hutchinson M.I."/>
            <person name="Powell A.J."/>
            <person name="Barry K."/>
            <person name="Miller A.N."/>
            <person name="Grigoriev I.V."/>
            <person name="Debuchy R."/>
            <person name="Gladieux P."/>
            <person name="Thoren M.H."/>
            <person name="Johannesson H."/>
        </authorList>
    </citation>
    <scope>NUCLEOTIDE SEQUENCE</scope>
    <source>
        <strain evidence="7">PSN4</strain>
    </source>
</reference>
<dbReference type="InterPro" id="IPR038718">
    <property type="entry name" value="SNF2-like_sf"/>
</dbReference>
<feature type="compositionally biased region" description="Polar residues" evidence="4">
    <location>
        <begin position="28"/>
        <end position="48"/>
    </location>
</feature>
<dbReference type="SUPFAM" id="SSF52540">
    <property type="entry name" value="P-loop containing nucleoside triphosphate hydrolases"/>
    <property type="match status" value="2"/>
</dbReference>
<accession>A0AAJ0B2F5</accession>
<dbReference type="GO" id="GO:0016787">
    <property type="term" value="F:hydrolase activity"/>
    <property type="evidence" value="ECO:0007669"/>
    <property type="project" value="UniProtKB-KW"/>
</dbReference>
<dbReference type="InterPro" id="IPR027417">
    <property type="entry name" value="P-loop_NTPase"/>
</dbReference>
<proteinExistence type="predicted"/>
<organism evidence="7 8">
    <name type="scientific">Echria macrotheca</name>
    <dbReference type="NCBI Taxonomy" id="438768"/>
    <lineage>
        <taxon>Eukaryota</taxon>
        <taxon>Fungi</taxon>
        <taxon>Dikarya</taxon>
        <taxon>Ascomycota</taxon>
        <taxon>Pezizomycotina</taxon>
        <taxon>Sordariomycetes</taxon>
        <taxon>Sordariomycetidae</taxon>
        <taxon>Sordariales</taxon>
        <taxon>Schizotheciaceae</taxon>
        <taxon>Echria</taxon>
    </lineage>
</organism>
<feature type="domain" description="Helicase C-terminal" evidence="6">
    <location>
        <begin position="740"/>
        <end position="895"/>
    </location>
</feature>
<dbReference type="GO" id="GO:0005634">
    <property type="term" value="C:nucleus"/>
    <property type="evidence" value="ECO:0007669"/>
    <property type="project" value="TreeGrafter"/>
</dbReference>
<dbReference type="AlphaFoldDB" id="A0AAJ0B2F5"/>
<dbReference type="Pfam" id="PF00271">
    <property type="entry name" value="Helicase_C"/>
    <property type="match status" value="1"/>
</dbReference>
<evidence type="ECO:0000259" key="5">
    <source>
        <dbReference type="PROSITE" id="PS51192"/>
    </source>
</evidence>
<evidence type="ECO:0000256" key="1">
    <source>
        <dbReference type="ARBA" id="ARBA00022741"/>
    </source>
</evidence>
<evidence type="ECO:0000259" key="6">
    <source>
        <dbReference type="PROSITE" id="PS51194"/>
    </source>
</evidence>
<dbReference type="Gene3D" id="3.40.50.10810">
    <property type="entry name" value="Tandem AAA-ATPase domain"/>
    <property type="match status" value="1"/>
</dbReference>
<dbReference type="GO" id="GO:0008094">
    <property type="term" value="F:ATP-dependent activity, acting on DNA"/>
    <property type="evidence" value="ECO:0007669"/>
    <property type="project" value="TreeGrafter"/>
</dbReference>
<dbReference type="CDD" id="cd18008">
    <property type="entry name" value="DEXDc_SHPRH-like"/>
    <property type="match status" value="1"/>
</dbReference>
<feature type="compositionally biased region" description="Basic residues" evidence="4">
    <location>
        <begin position="1"/>
        <end position="10"/>
    </location>
</feature>
<evidence type="ECO:0000256" key="2">
    <source>
        <dbReference type="ARBA" id="ARBA00022801"/>
    </source>
</evidence>
<dbReference type="InterPro" id="IPR000330">
    <property type="entry name" value="SNF2_N"/>
</dbReference>
<dbReference type="Pfam" id="PF00176">
    <property type="entry name" value="SNF2-rel_dom"/>
    <property type="match status" value="1"/>
</dbReference>
<dbReference type="PROSITE" id="PS51192">
    <property type="entry name" value="HELICASE_ATP_BIND_1"/>
    <property type="match status" value="1"/>
</dbReference>
<dbReference type="PROSITE" id="PS51194">
    <property type="entry name" value="HELICASE_CTER"/>
    <property type="match status" value="1"/>
</dbReference>
<evidence type="ECO:0000313" key="7">
    <source>
        <dbReference type="EMBL" id="KAK1750444.1"/>
    </source>
</evidence>
<dbReference type="GO" id="GO:0005524">
    <property type="term" value="F:ATP binding"/>
    <property type="evidence" value="ECO:0007669"/>
    <property type="project" value="UniProtKB-KW"/>
</dbReference>
<dbReference type="InterPro" id="IPR014001">
    <property type="entry name" value="Helicase_ATP-bd"/>
</dbReference>
<sequence length="901" mass="101582">MDYQWSRKRQREVGDDGQPYAARPPPQQTSFQTAGFDESFSQFTTQGHNPEVPLGSSYSQPEQSYAQDWNQTQDTRDSEQQLEASAARPDTLVCYGMVPGFRGTYMRLSDEPPSQSADPMNFRVTIESSHQFVTSGHVYGRGKFASDYVDVVQALLDEQNLQVQAICRLEDAQSDKLAKKSRAGLISIPCAISIIIYGPESLIRDVGDFFQEIEMYLQDPKDCDLNTRYCNPHRLSSLSVDGCPMTFDLDQPSMDADPTLFQRLSGESDMLDIFEAHQKQALTFLARREEGWDFSPQSADFWDLRQTSQDTFFLNNVSEKVHTDEPLEFRGGIIADPMGLGKTLTMIALVAAGKPYASQPSLIVVPPPLLDTWEEQLEQHVRPGGLKWRRHYGKDRLSEADGVSDYDIILSTYHTASADWAGGLKEGTSMLFNTQWQRIILDEAHVVRNIQAQMSKAVCALNASARWAVTGTPIQNKIGDLAALLKFIKAHPYNEVRQFDADIGSMWKSGYIEEAVSRLRKLSAGLILRRPKTVIELPRRTDLKFPVVFSGRERDLYEKLKHQTIAKMEELFHDGGAASNSYISVMQRINALRMICDLGMYYDARHDLMAAEEAHHALEDWPAVAQQTFNFHRDVVAVSCSMCDAPCDTATAPILPIGGVESPNQAYFAKCRSYVCGDCAQRRVRRHQPVVCGHTPGHSIAPVSTSWVSLEETNIPTVCGMFDPAASFRLSSKVTALVSQIQHLPTDVKSVVFSSWRMTLDLVEIGLKQAGVSYLRFDGKVRQQDRQTIIDRFRKDPTIQVFLLTISCGAVGLTLTEASRAYLVEPHWNPTIEEQALARVYRLGQEKEVTTVRFYVKDTFEERVLDLQRSKRKLEEVLLDPKKGTDHKDELDCLEDLRRLI</sequence>
<keyword evidence="1" id="KW-0547">Nucleotide-binding</keyword>
<feature type="compositionally biased region" description="Polar residues" evidence="4">
    <location>
        <begin position="56"/>
        <end position="73"/>
    </location>
</feature>
<keyword evidence="3" id="KW-0067">ATP-binding</keyword>
<feature type="region of interest" description="Disordered" evidence="4">
    <location>
        <begin position="1"/>
        <end position="85"/>
    </location>
</feature>
<feature type="domain" description="Helicase ATP-binding" evidence="5">
    <location>
        <begin position="323"/>
        <end position="491"/>
    </location>
</feature>
<dbReference type="GO" id="GO:0006281">
    <property type="term" value="P:DNA repair"/>
    <property type="evidence" value="ECO:0007669"/>
    <property type="project" value="TreeGrafter"/>
</dbReference>